<reference evidence="2 3" key="1">
    <citation type="submission" date="2016-10" db="EMBL/GenBank/DDBJ databases">
        <authorList>
            <person name="de Groot N.N."/>
        </authorList>
    </citation>
    <scope>NUCLEOTIDE SEQUENCE [LARGE SCALE GENOMIC DNA]</scope>
    <source>
        <strain evidence="2 3">DSM 21039</strain>
    </source>
</reference>
<dbReference type="AlphaFoldDB" id="A0A1H7SZX6"/>
<organism evidence="2 3">
    <name type="scientific">Chitinophaga rupis</name>
    <dbReference type="NCBI Taxonomy" id="573321"/>
    <lineage>
        <taxon>Bacteria</taxon>
        <taxon>Pseudomonadati</taxon>
        <taxon>Bacteroidota</taxon>
        <taxon>Chitinophagia</taxon>
        <taxon>Chitinophagales</taxon>
        <taxon>Chitinophagaceae</taxon>
        <taxon>Chitinophaga</taxon>
    </lineage>
</organism>
<dbReference type="InterPro" id="IPR032579">
    <property type="entry name" value="Phe_SMUG2-like"/>
</dbReference>
<dbReference type="OrthoDB" id="7107805at2"/>
<dbReference type="Pfam" id="PF03167">
    <property type="entry name" value="UDG"/>
    <property type="match status" value="1"/>
</dbReference>
<sequence>MQTFADHVIRFNRSLEFKGALPPGIQIMNPFREAAIADVMQQFYKKFYDDTRTRRLILGINPGRLGSGATGVPFSDTKRLAEECGIPVKGFKTHEPSSVFVYDVIHAYGGVKAFYQDFYISSVCPLGFTAGNGKDKVVNYNYYDSKALTNAVHDLIVDSLRRQLGFGISTKVCYCMGTGKNAAFLQALNEKEQFFEKIVPLEHPRFVMQYKVKTKQAYIDKYLEAFEAYSQ</sequence>
<dbReference type="EMBL" id="FOBB01000002">
    <property type="protein sequence ID" value="SEL77845.1"/>
    <property type="molecule type" value="Genomic_DNA"/>
</dbReference>
<evidence type="ECO:0000313" key="2">
    <source>
        <dbReference type="EMBL" id="SEL77845.1"/>
    </source>
</evidence>
<keyword evidence="3" id="KW-1185">Reference proteome</keyword>
<dbReference type="Gene3D" id="3.40.470.10">
    <property type="entry name" value="Uracil-DNA glycosylase-like domain"/>
    <property type="match status" value="1"/>
</dbReference>
<dbReference type="SUPFAM" id="SSF52141">
    <property type="entry name" value="Uracil-DNA glycosylase-like"/>
    <property type="match status" value="1"/>
</dbReference>
<dbReference type="InterPro" id="IPR005122">
    <property type="entry name" value="Uracil-DNA_glycosylase-like"/>
</dbReference>
<dbReference type="InterPro" id="IPR036895">
    <property type="entry name" value="Uracil-DNA_glycosylase-like_sf"/>
</dbReference>
<accession>A0A1H7SZX6</accession>
<gene>
    <name evidence="2" type="ORF">SAMN04488505_1021093</name>
</gene>
<dbReference type="Proteomes" id="UP000198984">
    <property type="component" value="Unassembled WGS sequence"/>
</dbReference>
<evidence type="ECO:0000259" key="1">
    <source>
        <dbReference type="Pfam" id="PF03167"/>
    </source>
</evidence>
<dbReference type="RefSeq" id="WP_089911487.1">
    <property type="nucleotide sequence ID" value="NZ_FOBB01000002.1"/>
</dbReference>
<evidence type="ECO:0000313" key="3">
    <source>
        <dbReference type="Proteomes" id="UP000198984"/>
    </source>
</evidence>
<feature type="domain" description="Uracil-DNA glycosylase-like" evidence="1">
    <location>
        <begin position="47"/>
        <end position="226"/>
    </location>
</feature>
<name>A0A1H7SZX6_9BACT</name>
<protein>
    <recommendedName>
        <fullName evidence="1">Uracil-DNA glycosylase-like domain-containing protein</fullName>
    </recommendedName>
</protein>
<dbReference type="CDD" id="cd19375">
    <property type="entry name" value="UDG-F3-like_SMUG2"/>
    <property type="match status" value="1"/>
</dbReference>
<proteinExistence type="predicted"/>